<protein>
    <submittedName>
        <fullName evidence="1">Uncharacterized protein</fullName>
    </submittedName>
</protein>
<comment type="caution">
    <text evidence="1">The sequence shown here is derived from an EMBL/GenBank/DDBJ whole genome shotgun (WGS) entry which is preliminary data.</text>
</comment>
<dbReference type="AlphaFoldDB" id="A0AAD9W0V8"/>
<name>A0AAD9W0V8_PHOAM</name>
<evidence type="ECO:0000313" key="2">
    <source>
        <dbReference type="Proteomes" id="UP001265746"/>
    </source>
</evidence>
<gene>
    <name evidence="1" type="ORF">N8I77_009373</name>
</gene>
<sequence>MLDRTRAFRDDFDPFSLDLPVQVLERYQCIPAGSWASKLPFIELVAVAIHRIAVLIYKQGSFHMETGLPVEENRLCFAPTGPGRHYHPTPFCLYAYADLEQYPEGVADVTGYWAENCIFGGVVVFSRGESGIEGGMCIDSDEFDF</sequence>
<proteinExistence type="predicted"/>
<reference evidence="1" key="1">
    <citation type="submission" date="2023-06" db="EMBL/GenBank/DDBJ databases">
        <authorList>
            <person name="Noh H."/>
        </authorList>
    </citation>
    <scope>NUCLEOTIDE SEQUENCE</scope>
    <source>
        <strain evidence="1">DUCC20226</strain>
    </source>
</reference>
<organism evidence="1 2">
    <name type="scientific">Phomopsis amygdali</name>
    <name type="common">Fusicoccum amygdali</name>
    <dbReference type="NCBI Taxonomy" id="1214568"/>
    <lineage>
        <taxon>Eukaryota</taxon>
        <taxon>Fungi</taxon>
        <taxon>Dikarya</taxon>
        <taxon>Ascomycota</taxon>
        <taxon>Pezizomycotina</taxon>
        <taxon>Sordariomycetes</taxon>
        <taxon>Sordariomycetidae</taxon>
        <taxon>Diaporthales</taxon>
        <taxon>Diaporthaceae</taxon>
        <taxon>Diaporthe</taxon>
    </lineage>
</organism>
<dbReference type="EMBL" id="JAUJFL010000005">
    <property type="protein sequence ID" value="KAK2602871.1"/>
    <property type="molecule type" value="Genomic_DNA"/>
</dbReference>
<dbReference type="Proteomes" id="UP001265746">
    <property type="component" value="Unassembled WGS sequence"/>
</dbReference>
<accession>A0AAD9W0V8</accession>
<keyword evidence="2" id="KW-1185">Reference proteome</keyword>
<evidence type="ECO:0000313" key="1">
    <source>
        <dbReference type="EMBL" id="KAK2602871.1"/>
    </source>
</evidence>